<dbReference type="Proteomes" id="UP000198417">
    <property type="component" value="Unassembled WGS sequence"/>
</dbReference>
<dbReference type="InterPro" id="IPR003754">
    <property type="entry name" value="4pyrrol_synth_uPrphyn_synth"/>
</dbReference>
<sequence length="246" mass="25441">MTQTRPILLLTRPRAASEAFIAALRKAGENRFEPVISPLIGVETCGVLPDMTRYIGLIFTSANGVAAYVALGGPIDRQCYVVGAATAAAARGAGFDPLSADGDAAALVELILGLPADGPLLHLRGTHATGNIAETLSLSGIETRKAVIYDQPLLDLTDSACDALNGTAPVIVPLFSPRSAARFSELRVGQAPLLIAAMSPSIMQEVLDLNPIATIVTAQPSGEAMQNAVSQLLGSARMLEGGQDAQ</sequence>
<evidence type="ECO:0000259" key="1">
    <source>
        <dbReference type="Pfam" id="PF02602"/>
    </source>
</evidence>
<protein>
    <submittedName>
        <fullName evidence="2">Uroporphyrinogen-III synthase</fullName>
    </submittedName>
</protein>
<keyword evidence="3" id="KW-1185">Reference proteome</keyword>
<dbReference type="OrthoDB" id="7204250at2"/>
<dbReference type="EMBL" id="FZNN01000007">
    <property type="protein sequence ID" value="SNR50492.1"/>
    <property type="molecule type" value="Genomic_DNA"/>
</dbReference>
<dbReference type="GO" id="GO:0004852">
    <property type="term" value="F:uroporphyrinogen-III synthase activity"/>
    <property type="evidence" value="ECO:0007669"/>
    <property type="project" value="InterPro"/>
</dbReference>
<gene>
    <name evidence="2" type="ORF">SAMN06265370_107176</name>
</gene>
<dbReference type="CDD" id="cd06578">
    <property type="entry name" value="HemD"/>
    <property type="match status" value="1"/>
</dbReference>
<evidence type="ECO:0000313" key="3">
    <source>
        <dbReference type="Proteomes" id="UP000198417"/>
    </source>
</evidence>
<dbReference type="SUPFAM" id="SSF69618">
    <property type="entry name" value="HemD-like"/>
    <property type="match status" value="1"/>
</dbReference>
<dbReference type="AlphaFoldDB" id="A0A238WVC9"/>
<feature type="domain" description="Tetrapyrrole biosynthesis uroporphyrinogen III synthase" evidence="1">
    <location>
        <begin position="20"/>
        <end position="225"/>
    </location>
</feature>
<accession>A0A238WVC9</accession>
<name>A0A238WVC9_9RHOB</name>
<dbReference type="GO" id="GO:0033014">
    <property type="term" value="P:tetrapyrrole biosynthetic process"/>
    <property type="evidence" value="ECO:0007669"/>
    <property type="project" value="InterPro"/>
</dbReference>
<organism evidence="2 3">
    <name type="scientific">Puniceibacterium sediminis</name>
    <dbReference type="NCBI Taxonomy" id="1608407"/>
    <lineage>
        <taxon>Bacteria</taxon>
        <taxon>Pseudomonadati</taxon>
        <taxon>Pseudomonadota</taxon>
        <taxon>Alphaproteobacteria</taxon>
        <taxon>Rhodobacterales</taxon>
        <taxon>Paracoccaceae</taxon>
        <taxon>Puniceibacterium</taxon>
    </lineage>
</organism>
<proteinExistence type="predicted"/>
<dbReference type="InterPro" id="IPR036108">
    <property type="entry name" value="4pyrrol_syn_uPrphyn_synt_sf"/>
</dbReference>
<dbReference type="Gene3D" id="3.40.50.10090">
    <property type="match status" value="1"/>
</dbReference>
<dbReference type="RefSeq" id="WP_089270404.1">
    <property type="nucleotide sequence ID" value="NZ_FZNN01000007.1"/>
</dbReference>
<dbReference type="Pfam" id="PF02602">
    <property type="entry name" value="HEM4"/>
    <property type="match status" value="1"/>
</dbReference>
<evidence type="ECO:0000313" key="2">
    <source>
        <dbReference type="EMBL" id="SNR50492.1"/>
    </source>
</evidence>
<reference evidence="2 3" key="1">
    <citation type="submission" date="2017-06" db="EMBL/GenBank/DDBJ databases">
        <authorList>
            <person name="Kim H.J."/>
            <person name="Triplett B.A."/>
        </authorList>
    </citation>
    <scope>NUCLEOTIDE SEQUENCE [LARGE SCALE GENOMIC DNA]</scope>
    <source>
        <strain evidence="2 3">DSM 29052</strain>
    </source>
</reference>